<evidence type="ECO:0000256" key="12">
    <source>
        <dbReference type="ARBA" id="ARBA00022960"/>
    </source>
</evidence>
<feature type="active site" evidence="19">
    <location>
        <position position="164"/>
    </location>
</feature>
<accession>A0AAW9SBD4</accession>
<keyword evidence="7 19" id="KW-0963">Cytoplasm</keyword>
<dbReference type="GO" id="GO:0005829">
    <property type="term" value="C:cytosol"/>
    <property type="evidence" value="ECO:0007669"/>
    <property type="project" value="TreeGrafter"/>
</dbReference>
<dbReference type="InterPro" id="IPR036318">
    <property type="entry name" value="FAD-bd_PCMH-like_sf"/>
</dbReference>
<keyword evidence="15 19" id="KW-0131">Cell cycle</keyword>
<keyword evidence="10 19" id="KW-0274">FAD</keyword>
<keyword evidence="22" id="KW-1185">Reference proteome</keyword>
<evidence type="ECO:0000256" key="5">
    <source>
        <dbReference type="ARBA" id="ARBA00012518"/>
    </source>
</evidence>
<comment type="cofactor">
    <cofactor evidence="1 19">
        <name>FAD</name>
        <dbReference type="ChEBI" id="CHEBI:57692"/>
    </cofactor>
</comment>
<dbReference type="InterPro" id="IPR006094">
    <property type="entry name" value="Oxid_FAD_bind_N"/>
</dbReference>
<dbReference type="RefSeq" id="WP_346821421.1">
    <property type="nucleotide sequence ID" value="NZ_JBDKWZ010000006.1"/>
</dbReference>
<evidence type="ECO:0000256" key="7">
    <source>
        <dbReference type="ARBA" id="ARBA00022490"/>
    </source>
</evidence>
<evidence type="ECO:0000256" key="10">
    <source>
        <dbReference type="ARBA" id="ARBA00022827"/>
    </source>
</evidence>
<evidence type="ECO:0000256" key="15">
    <source>
        <dbReference type="ARBA" id="ARBA00023306"/>
    </source>
</evidence>
<dbReference type="HAMAP" id="MF_00037">
    <property type="entry name" value="MurB"/>
    <property type="match status" value="1"/>
</dbReference>
<keyword evidence="14 19" id="KW-0560">Oxidoreductase</keyword>
<dbReference type="InterPro" id="IPR011601">
    <property type="entry name" value="MurB_C"/>
</dbReference>
<feature type="active site" evidence="19">
    <location>
        <position position="334"/>
    </location>
</feature>
<evidence type="ECO:0000256" key="4">
    <source>
        <dbReference type="ARBA" id="ARBA00004752"/>
    </source>
</evidence>
<evidence type="ECO:0000256" key="18">
    <source>
        <dbReference type="ARBA" id="ARBA00048914"/>
    </source>
</evidence>
<keyword evidence="16 19" id="KW-0961">Cell wall biogenesis/degradation</keyword>
<keyword evidence="9 19" id="KW-0285">Flavoprotein</keyword>
<comment type="caution">
    <text evidence="21">The sequence shown here is derived from an EMBL/GenBank/DDBJ whole genome shotgun (WGS) entry which is preliminary data.</text>
</comment>
<dbReference type="Proteomes" id="UP001403385">
    <property type="component" value="Unassembled WGS sequence"/>
</dbReference>
<dbReference type="PANTHER" id="PTHR21071">
    <property type="entry name" value="UDP-N-ACETYLENOLPYRUVOYLGLUCOSAMINE REDUCTASE"/>
    <property type="match status" value="1"/>
</dbReference>
<dbReference type="GO" id="GO:0071555">
    <property type="term" value="P:cell wall organization"/>
    <property type="evidence" value="ECO:0007669"/>
    <property type="project" value="UniProtKB-KW"/>
</dbReference>
<evidence type="ECO:0000256" key="6">
    <source>
        <dbReference type="ARBA" id="ARBA00015188"/>
    </source>
</evidence>
<evidence type="ECO:0000256" key="17">
    <source>
        <dbReference type="ARBA" id="ARBA00031026"/>
    </source>
</evidence>
<keyword evidence="13 19" id="KW-0573">Peptidoglycan synthesis</keyword>
<evidence type="ECO:0000256" key="11">
    <source>
        <dbReference type="ARBA" id="ARBA00022857"/>
    </source>
</evidence>
<dbReference type="InterPro" id="IPR016166">
    <property type="entry name" value="FAD-bd_PCMH"/>
</dbReference>
<dbReference type="NCBIfam" id="TIGR00179">
    <property type="entry name" value="murB"/>
    <property type="match status" value="1"/>
</dbReference>
<dbReference type="InterPro" id="IPR003170">
    <property type="entry name" value="MurB"/>
</dbReference>
<evidence type="ECO:0000259" key="20">
    <source>
        <dbReference type="PROSITE" id="PS51387"/>
    </source>
</evidence>
<dbReference type="GO" id="GO:0008360">
    <property type="term" value="P:regulation of cell shape"/>
    <property type="evidence" value="ECO:0007669"/>
    <property type="project" value="UniProtKB-KW"/>
</dbReference>
<feature type="active site" description="Proton donor" evidence="19">
    <location>
        <position position="238"/>
    </location>
</feature>
<dbReference type="SUPFAM" id="SSF56194">
    <property type="entry name" value="Uridine diphospho-N-Acetylenolpyruvylglucosamine reductase, MurB, C-terminal domain"/>
    <property type="match status" value="1"/>
</dbReference>
<dbReference type="Gene3D" id="3.30.43.10">
    <property type="entry name" value="Uridine Diphospho-n-acetylenolpyruvylglucosamine Reductase, domain 2"/>
    <property type="match status" value="1"/>
</dbReference>
<sequence>MELRQNISLTAYNTFGVEASTHFFVRIASTEDAKEMVASGTLAQRPYVVLGGGSNILFTKDFEGLVIKNEIEGIELIREEHDWVYVRAGGGENWHRFVLYCVEKGWQGIENLSLIPGTVGAAPIQNIGAYGVELKDVFDHLEALDLSTGELHTFHKEQCEFGYRDSIFKRTFKGKYLVTSVALRLRKKPQLNTSYGAIEKTLQEKGIRNPTLRDVSNAVIAIRQSKLPDPKEIGNCGSFFKNPIIPKEALLPIQQLFPNIPYYPVEDGQVKVPAGWLIEQCGWKGKKVGKVGTYAQQALVLVNLGGAKGEEAWQLAQKIQKSVQDKFGILIEPEVNIL</sequence>
<dbReference type="SUPFAM" id="SSF56176">
    <property type="entry name" value="FAD-binding/transporter-associated domain-like"/>
    <property type="match status" value="1"/>
</dbReference>
<dbReference type="InterPro" id="IPR016167">
    <property type="entry name" value="FAD-bd_PCMH_sub1"/>
</dbReference>
<evidence type="ECO:0000256" key="19">
    <source>
        <dbReference type="HAMAP-Rule" id="MF_00037"/>
    </source>
</evidence>
<dbReference type="PANTHER" id="PTHR21071:SF4">
    <property type="entry name" value="UDP-N-ACETYLENOLPYRUVOYLGLUCOSAMINE REDUCTASE"/>
    <property type="match status" value="1"/>
</dbReference>
<evidence type="ECO:0000256" key="1">
    <source>
        <dbReference type="ARBA" id="ARBA00001974"/>
    </source>
</evidence>
<comment type="function">
    <text evidence="2 19">Cell wall formation.</text>
</comment>
<protein>
    <recommendedName>
        <fullName evidence="6 19">UDP-N-acetylenolpyruvoylglucosamine reductase</fullName>
        <ecNumber evidence="5 19">1.3.1.98</ecNumber>
    </recommendedName>
    <alternativeName>
        <fullName evidence="17 19">UDP-N-acetylmuramate dehydrogenase</fullName>
    </alternativeName>
</protein>
<dbReference type="EMBL" id="JBDKWZ010000006">
    <property type="protein sequence ID" value="MEN7548643.1"/>
    <property type="molecule type" value="Genomic_DNA"/>
</dbReference>
<evidence type="ECO:0000256" key="3">
    <source>
        <dbReference type="ARBA" id="ARBA00004496"/>
    </source>
</evidence>
<dbReference type="GO" id="GO:0071949">
    <property type="term" value="F:FAD binding"/>
    <property type="evidence" value="ECO:0007669"/>
    <property type="project" value="InterPro"/>
</dbReference>
<evidence type="ECO:0000256" key="9">
    <source>
        <dbReference type="ARBA" id="ARBA00022630"/>
    </source>
</evidence>
<comment type="catalytic activity">
    <reaction evidence="18 19">
        <text>UDP-N-acetyl-alpha-D-muramate + NADP(+) = UDP-N-acetyl-3-O-(1-carboxyvinyl)-alpha-D-glucosamine + NADPH + H(+)</text>
        <dbReference type="Rhea" id="RHEA:12248"/>
        <dbReference type="ChEBI" id="CHEBI:15378"/>
        <dbReference type="ChEBI" id="CHEBI:57783"/>
        <dbReference type="ChEBI" id="CHEBI:58349"/>
        <dbReference type="ChEBI" id="CHEBI:68483"/>
        <dbReference type="ChEBI" id="CHEBI:70757"/>
        <dbReference type="EC" id="1.3.1.98"/>
    </reaction>
</comment>
<evidence type="ECO:0000313" key="21">
    <source>
        <dbReference type="EMBL" id="MEN7548643.1"/>
    </source>
</evidence>
<evidence type="ECO:0000256" key="13">
    <source>
        <dbReference type="ARBA" id="ARBA00022984"/>
    </source>
</evidence>
<comment type="subcellular location">
    <subcellularLocation>
        <location evidence="3 19">Cytoplasm</location>
    </subcellularLocation>
</comment>
<dbReference type="AlphaFoldDB" id="A0AAW9SBD4"/>
<proteinExistence type="inferred from homology"/>
<dbReference type="Pfam" id="PF02873">
    <property type="entry name" value="MurB_C"/>
    <property type="match status" value="1"/>
</dbReference>
<dbReference type="Pfam" id="PF01565">
    <property type="entry name" value="FAD_binding_4"/>
    <property type="match status" value="1"/>
</dbReference>
<dbReference type="NCBIfam" id="NF000755">
    <property type="entry name" value="PRK00046.1"/>
    <property type="match status" value="1"/>
</dbReference>
<dbReference type="PROSITE" id="PS51387">
    <property type="entry name" value="FAD_PCMH"/>
    <property type="match status" value="1"/>
</dbReference>
<keyword evidence="11 19" id="KW-0521">NADP</keyword>
<dbReference type="GO" id="GO:0051301">
    <property type="term" value="P:cell division"/>
    <property type="evidence" value="ECO:0007669"/>
    <property type="project" value="UniProtKB-KW"/>
</dbReference>
<dbReference type="Gene3D" id="3.90.78.10">
    <property type="entry name" value="UDP-N-acetylenolpyruvoylglucosamine reductase, C-terminal domain"/>
    <property type="match status" value="1"/>
</dbReference>
<gene>
    <name evidence="19 21" type="primary">murB</name>
    <name evidence="21" type="ORF">AAG747_12025</name>
</gene>
<dbReference type="GO" id="GO:0009252">
    <property type="term" value="P:peptidoglycan biosynthetic process"/>
    <property type="evidence" value="ECO:0007669"/>
    <property type="project" value="UniProtKB-UniRule"/>
</dbReference>
<keyword evidence="8 19" id="KW-0132">Cell division</keyword>
<feature type="domain" description="FAD-binding PCMH-type" evidence="20">
    <location>
        <begin position="15"/>
        <end position="188"/>
    </location>
</feature>
<name>A0AAW9SBD4_9BACT</name>
<organism evidence="21 22">
    <name type="scientific">Rapidithrix thailandica</name>
    <dbReference type="NCBI Taxonomy" id="413964"/>
    <lineage>
        <taxon>Bacteria</taxon>
        <taxon>Pseudomonadati</taxon>
        <taxon>Bacteroidota</taxon>
        <taxon>Cytophagia</taxon>
        <taxon>Cytophagales</taxon>
        <taxon>Flammeovirgaceae</taxon>
        <taxon>Rapidithrix</taxon>
    </lineage>
</organism>
<evidence type="ECO:0000256" key="16">
    <source>
        <dbReference type="ARBA" id="ARBA00023316"/>
    </source>
</evidence>
<evidence type="ECO:0000256" key="2">
    <source>
        <dbReference type="ARBA" id="ARBA00003921"/>
    </source>
</evidence>
<dbReference type="EC" id="1.3.1.98" evidence="5 19"/>
<dbReference type="InterPro" id="IPR016169">
    <property type="entry name" value="FAD-bd_PCMH_sub2"/>
</dbReference>
<comment type="similarity">
    <text evidence="19">Belongs to the MurB family.</text>
</comment>
<reference evidence="21 22" key="1">
    <citation type="submission" date="2024-04" db="EMBL/GenBank/DDBJ databases">
        <title>Novel genus in family Flammeovirgaceae.</title>
        <authorList>
            <person name="Nguyen T.H."/>
            <person name="Vuong T.Q."/>
            <person name="Le H."/>
            <person name="Kim S.-G."/>
        </authorList>
    </citation>
    <scope>NUCLEOTIDE SEQUENCE [LARGE SCALE GENOMIC DNA]</scope>
    <source>
        <strain evidence="21 22">JCM 23209</strain>
    </source>
</reference>
<evidence type="ECO:0000256" key="8">
    <source>
        <dbReference type="ARBA" id="ARBA00022618"/>
    </source>
</evidence>
<evidence type="ECO:0000313" key="22">
    <source>
        <dbReference type="Proteomes" id="UP001403385"/>
    </source>
</evidence>
<dbReference type="InterPro" id="IPR036635">
    <property type="entry name" value="MurB_C_sf"/>
</dbReference>
<dbReference type="Gene3D" id="3.30.465.10">
    <property type="match status" value="1"/>
</dbReference>
<keyword evidence="12 19" id="KW-0133">Cell shape</keyword>
<comment type="pathway">
    <text evidence="4 19">Cell wall biogenesis; peptidoglycan biosynthesis.</text>
</comment>
<dbReference type="GO" id="GO:0008762">
    <property type="term" value="F:UDP-N-acetylmuramate dehydrogenase activity"/>
    <property type="evidence" value="ECO:0007669"/>
    <property type="project" value="UniProtKB-UniRule"/>
</dbReference>
<evidence type="ECO:0000256" key="14">
    <source>
        <dbReference type="ARBA" id="ARBA00023002"/>
    </source>
</evidence>